<organism evidence="1">
    <name type="scientific">Skeletonema marinoi</name>
    <dbReference type="NCBI Taxonomy" id="267567"/>
    <lineage>
        <taxon>Eukaryota</taxon>
        <taxon>Sar</taxon>
        <taxon>Stramenopiles</taxon>
        <taxon>Ochrophyta</taxon>
        <taxon>Bacillariophyta</taxon>
        <taxon>Coscinodiscophyceae</taxon>
        <taxon>Thalassiosirophycidae</taxon>
        <taxon>Thalassiosirales</taxon>
        <taxon>Skeletonemataceae</taxon>
        <taxon>Skeletonema</taxon>
        <taxon>Skeletonema marinoi-dohrnii complex</taxon>
    </lineage>
</organism>
<name>A0A7S2LIV7_9STRA</name>
<dbReference type="AlphaFoldDB" id="A0A7S2LIV7"/>
<reference evidence="1" key="1">
    <citation type="submission" date="2021-01" db="EMBL/GenBank/DDBJ databases">
        <authorList>
            <person name="Corre E."/>
            <person name="Pelletier E."/>
            <person name="Niang G."/>
            <person name="Scheremetjew M."/>
            <person name="Finn R."/>
            <person name="Kale V."/>
            <person name="Holt S."/>
            <person name="Cochrane G."/>
            <person name="Meng A."/>
            <person name="Brown T."/>
            <person name="Cohen L."/>
        </authorList>
    </citation>
    <scope>NUCLEOTIDE SEQUENCE</scope>
    <source>
        <strain evidence="1">SM1012Den-03</strain>
    </source>
</reference>
<accession>A0A7S2LIV7</accession>
<evidence type="ECO:0000313" key="1">
    <source>
        <dbReference type="EMBL" id="CAD9607795.1"/>
    </source>
</evidence>
<sequence length="203" mass="21600">MGCASAPPYRMGSCTHVAVEGVGRGGNSNQMGCSARVGTSNSASVFQARASSFFKHVMKMWGYDQDNGYLFQLKDRCKCATIVPSEREHFEMSKLQLGKCSFEGEGSGSKPLCYDGIPLSNPDSEKNYCCQSTCLVDATGSPQCDGKGCSSLVAGISNCCASQLGTKVCTAPGDTGCYTTEDVGFKSFEGAMLQQFVYKQLLP</sequence>
<proteinExistence type="predicted"/>
<gene>
    <name evidence="1" type="ORF">SMAR0320_LOCUS12674</name>
</gene>
<protein>
    <submittedName>
        <fullName evidence="1">Uncharacterized protein</fullName>
    </submittedName>
</protein>
<dbReference type="EMBL" id="HBGZ01017647">
    <property type="protein sequence ID" value="CAD9607795.1"/>
    <property type="molecule type" value="Transcribed_RNA"/>
</dbReference>